<dbReference type="RefSeq" id="WP_147205701.1">
    <property type="nucleotide sequence ID" value="NZ_BJYT01000025.1"/>
</dbReference>
<dbReference type="EMBL" id="BJYT01000025">
    <property type="protein sequence ID" value="GEO11594.1"/>
    <property type="molecule type" value="Genomic_DNA"/>
</dbReference>
<dbReference type="SUPFAM" id="SSF52980">
    <property type="entry name" value="Restriction endonuclease-like"/>
    <property type="match status" value="1"/>
</dbReference>
<dbReference type="OrthoDB" id="9808428at2"/>
<dbReference type="InterPro" id="IPR011335">
    <property type="entry name" value="Restrct_endonuc-II-like"/>
</dbReference>
<reference evidence="2 3" key="1">
    <citation type="submission" date="2019-07" db="EMBL/GenBank/DDBJ databases">
        <title>Whole genome shotgun sequence of Segetibacter aerophilus NBRC 106135.</title>
        <authorList>
            <person name="Hosoyama A."/>
            <person name="Uohara A."/>
            <person name="Ohji S."/>
            <person name="Ichikawa N."/>
        </authorList>
    </citation>
    <scope>NUCLEOTIDE SEQUENCE [LARGE SCALE GENOMIC DNA]</scope>
    <source>
        <strain evidence="2 3">NBRC 106135</strain>
    </source>
</reference>
<dbReference type="InterPro" id="IPR008538">
    <property type="entry name" value="Uma2"/>
</dbReference>
<dbReference type="CDD" id="cd06260">
    <property type="entry name" value="DUF820-like"/>
    <property type="match status" value="1"/>
</dbReference>
<organism evidence="2 3">
    <name type="scientific">Segetibacter aerophilus</name>
    <dbReference type="NCBI Taxonomy" id="670293"/>
    <lineage>
        <taxon>Bacteria</taxon>
        <taxon>Pseudomonadati</taxon>
        <taxon>Bacteroidota</taxon>
        <taxon>Chitinophagia</taxon>
        <taxon>Chitinophagales</taxon>
        <taxon>Chitinophagaceae</taxon>
        <taxon>Segetibacter</taxon>
    </lineage>
</organism>
<evidence type="ECO:0000313" key="3">
    <source>
        <dbReference type="Proteomes" id="UP000321513"/>
    </source>
</evidence>
<dbReference type="Pfam" id="PF05685">
    <property type="entry name" value="Uma2"/>
    <property type="match status" value="1"/>
</dbReference>
<sequence length="176" mass="20142">MKAIEQVPKTALDVFRLLPEGTLCEVIDNVLYMSPAPKYMHQNLLFLLAKRIDNYLEQTAKGQVIISPFDVYFENLLSAVQPDLLVLLNESKDILKNDGYIHGAPDLVIEVLSADKKRDTVQKKNLYEKAGVKEYFVVEPETREMTAWVLTDGTYQLQYTQVGLFKSALLSFEFEF</sequence>
<evidence type="ECO:0000313" key="2">
    <source>
        <dbReference type="EMBL" id="GEO11594.1"/>
    </source>
</evidence>
<proteinExistence type="predicted"/>
<gene>
    <name evidence="2" type="ORF">SAE01_40900</name>
</gene>
<feature type="domain" description="Putative restriction endonuclease" evidence="1">
    <location>
        <begin position="18"/>
        <end position="160"/>
    </location>
</feature>
<keyword evidence="3" id="KW-1185">Reference proteome</keyword>
<dbReference type="AlphaFoldDB" id="A0A512BHY5"/>
<protein>
    <recommendedName>
        <fullName evidence="1">Putative restriction endonuclease domain-containing protein</fullName>
    </recommendedName>
</protein>
<accession>A0A512BHY5</accession>
<evidence type="ECO:0000259" key="1">
    <source>
        <dbReference type="Pfam" id="PF05685"/>
    </source>
</evidence>
<dbReference type="Gene3D" id="3.90.1570.10">
    <property type="entry name" value="tt1808, chain A"/>
    <property type="match status" value="1"/>
</dbReference>
<dbReference type="PANTHER" id="PTHR34107">
    <property type="entry name" value="SLL0198 PROTEIN-RELATED"/>
    <property type="match status" value="1"/>
</dbReference>
<comment type="caution">
    <text evidence="2">The sequence shown here is derived from an EMBL/GenBank/DDBJ whole genome shotgun (WGS) entry which is preliminary data.</text>
</comment>
<name>A0A512BHY5_9BACT</name>
<dbReference type="InterPro" id="IPR012296">
    <property type="entry name" value="Nuclease_put_TT1808"/>
</dbReference>
<dbReference type="Proteomes" id="UP000321513">
    <property type="component" value="Unassembled WGS sequence"/>
</dbReference>
<dbReference type="PANTHER" id="PTHR34107:SF4">
    <property type="entry name" value="SLL1222 PROTEIN"/>
    <property type="match status" value="1"/>
</dbReference>